<gene>
    <name evidence="1" type="ORF">NCTC13315_00520</name>
</gene>
<name>A0A378HYL5_9GAMM</name>
<dbReference type="EMBL" id="UGNV01000001">
    <property type="protein sequence ID" value="STX27998.1"/>
    <property type="molecule type" value="Genomic_DNA"/>
</dbReference>
<dbReference type="OrthoDB" id="5631665at2"/>
<keyword evidence="2" id="KW-1185">Reference proteome</keyword>
<dbReference type="Proteomes" id="UP000254968">
    <property type="component" value="Unassembled WGS sequence"/>
</dbReference>
<evidence type="ECO:0000313" key="1">
    <source>
        <dbReference type="EMBL" id="STX27998.1"/>
    </source>
</evidence>
<accession>A0A378HYL5</accession>
<dbReference type="RefSeq" id="WP_115301781.1">
    <property type="nucleotide sequence ID" value="NZ_CAAAHO010000006.1"/>
</dbReference>
<dbReference type="AlphaFoldDB" id="A0A378HYL5"/>
<evidence type="ECO:0000313" key="2">
    <source>
        <dbReference type="Proteomes" id="UP000254968"/>
    </source>
</evidence>
<organism evidence="1 2">
    <name type="scientific">Legionella beliardensis</name>
    <dbReference type="NCBI Taxonomy" id="91822"/>
    <lineage>
        <taxon>Bacteria</taxon>
        <taxon>Pseudomonadati</taxon>
        <taxon>Pseudomonadota</taxon>
        <taxon>Gammaproteobacteria</taxon>
        <taxon>Legionellales</taxon>
        <taxon>Legionellaceae</taxon>
        <taxon>Legionella</taxon>
    </lineage>
</organism>
<protein>
    <submittedName>
        <fullName evidence="1">Uncharacterized protein</fullName>
    </submittedName>
</protein>
<proteinExistence type="predicted"/>
<sequence length="806" mass="92919">MKVNNLVINNAEAASSIWMEFTDRYKACLPPSELSNKKGTEYIPEPSDKEAAMSPVLIPSENYSPEVRHLVNNREVKMSRNLQRLKLLEEALETRNWDADILKNEGYIYEAMTLFNSGKISQQQMYTLLDRYQLIHDKASNYQISQTYDILNEEGSFTEQAEKTLLPAISKFINTDEHKESFRLLIKTLPASEQIFYTSSTGKNVPSSKEFFSSILLEADVLYLTKNNEFLFLSAGAYDAANIAAYGVNEYIRFMRKLGELNVGDIEEGIKFHARYGATSYPGSPSYKVHGNETTTAMEATEHDKFHSSIMSRVPNNILYAFEHMKTIARTSLNMRWSKEIWEWTDLPIELFIYMERLKLVQPLIDRFNKKNDGVKNKEDIVDFSEENKSEIDALGPVISPYFGSLYYMSLNYPDDLRKTFSKPSNELTDKELTEIFCHIITFGFNYAKDNMKGSYLFTYINNITLLGAIVLLDMFFNADKWKEFHIDPQYLLGKSLEENSSPLKYCLDLIKEIEPIIRDDDPKIKALTTYLFLKLACKDNKNIEKHLSQIKELHDLMLANQDTLKNFTFSKISKSSKENNNLVILTFNKENCLHWNINKFKEMISKLNTSNARQLPSLNTLGLREGSFFKNGNVINSNSEKSSSNFTERDRNKINFEGNNQSLRTHLSSSTGSPSANGMFAPLETLSSLLDKHINSNYGSHLAEKKKLNTITNHLKKLDLSQGEHMEEFEQCYRKAYDHLKTLIVTRSKTSNKVNEFEVTKDILSLFFSVLENTDRNHELMRERSNIKTLTYYDIEKVQQPSFTS</sequence>
<reference evidence="1 2" key="1">
    <citation type="submission" date="2018-06" db="EMBL/GenBank/DDBJ databases">
        <authorList>
            <consortium name="Pathogen Informatics"/>
            <person name="Doyle S."/>
        </authorList>
    </citation>
    <scope>NUCLEOTIDE SEQUENCE [LARGE SCALE GENOMIC DNA]</scope>
    <source>
        <strain evidence="1 2">NCTC13315</strain>
    </source>
</reference>